<feature type="chain" id="PRO_5042967727" evidence="4">
    <location>
        <begin position="21"/>
        <end position="250"/>
    </location>
</feature>
<evidence type="ECO:0000256" key="2">
    <source>
        <dbReference type="ARBA" id="ARBA00022670"/>
    </source>
</evidence>
<organism evidence="6 7">
    <name type="scientific">Canna indica</name>
    <name type="common">Indian-shot</name>
    <dbReference type="NCBI Taxonomy" id="4628"/>
    <lineage>
        <taxon>Eukaryota</taxon>
        <taxon>Viridiplantae</taxon>
        <taxon>Streptophyta</taxon>
        <taxon>Embryophyta</taxon>
        <taxon>Tracheophyta</taxon>
        <taxon>Spermatophyta</taxon>
        <taxon>Magnoliopsida</taxon>
        <taxon>Liliopsida</taxon>
        <taxon>Zingiberales</taxon>
        <taxon>Cannaceae</taxon>
        <taxon>Canna</taxon>
    </lineage>
</organism>
<dbReference type="Proteomes" id="UP001327560">
    <property type="component" value="Chromosome 9"/>
</dbReference>
<dbReference type="GO" id="GO:0005576">
    <property type="term" value="C:extracellular region"/>
    <property type="evidence" value="ECO:0007669"/>
    <property type="project" value="TreeGrafter"/>
</dbReference>
<keyword evidence="7" id="KW-1185">Reference proteome</keyword>
<dbReference type="PANTHER" id="PTHR47967">
    <property type="entry name" value="OS07G0603500 PROTEIN-RELATED"/>
    <property type="match status" value="1"/>
</dbReference>
<protein>
    <submittedName>
        <fullName evidence="6">Nepenthesin</fullName>
    </submittedName>
</protein>
<dbReference type="SUPFAM" id="SSF50630">
    <property type="entry name" value="Acid proteases"/>
    <property type="match status" value="1"/>
</dbReference>
<dbReference type="Pfam" id="PF14543">
    <property type="entry name" value="TAXi_N"/>
    <property type="match status" value="1"/>
</dbReference>
<dbReference type="Gene3D" id="2.40.70.10">
    <property type="entry name" value="Acid Proteases"/>
    <property type="match status" value="1"/>
</dbReference>
<dbReference type="GO" id="GO:0006508">
    <property type="term" value="P:proteolysis"/>
    <property type="evidence" value="ECO:0007669"/>
    <property type="project" value="UniProtKB-KW"/>
</dbReference>
<reference evidence="6 7" key="1">
    <citation type="submission" date="2023-10" db="EMBL/GenBank/DDBJ databases">
        <title>Chromosome-scale genome assembly provides insights into flower coloration mechanisms of Canna indica.</title>
        <authorList>
            <person name="Li C."/>
        </authorList>
    </citation>
    <scope>NUCLEOTIDE SEQUENCE [LARGE SCALE GENOMIC DNA]</scope>
    <source>
        <tissue evidence="6">Flower</tissue>
    </source>
</reference>
<keyword evidence="2" id="KW-0645">Protease</keyword>
<dbReference type="GO" id="GO:0008233">
    <property type="term" value="F:peptidase activity"/>
    <property type="evidence" value="ECO:0007669"/>
    <property type="project" value="UniProtKB-KW"/>
</dbReference>
<dbReference type="InterPro" id="IPR021109">
    <property type="entry name" value="Peptidase_aspartic_dom_sf"/>
</dbReference>
<evidence type="ECO:0000256" key="3">
    <source>
        <dbReference type="ARBA" id="ARBA00022801"/>
    </source>
</evidence>
<sequence length="250" mass="27509">MEKVCMLCILLILFSSSSYAFTSTTNGTGFRVRLIHRNSPLSPFHNPNASHNDEWKDMIARSEARLNYFKSIQDYMILSPGDIQIPLVLDNSSEYLMQFSIGTPPVPVAAIADTGSATMWIQALPCKYCYPQNSPIFDPSKSSTFKTIACSDPICAYYRGTCSNGNACAYIQKYADKSYSMGDLAYNDFTFEAPADESGVSVAHTVPSVVDTITKAPIVLQSLEISDSVDPNPHLSTNFVPSRMDCFLIA</sequence>
<name>A0AAQ3L8I8_9LILI</name>
<dbReference type="EMBL" id="CP136898">
    <property type="protein sequence ID" value="WOL20321.1"/>
    <property type="molecule type" value="Genomic_DNA"/>
</dbReference>
<dbReference type="PANTHER" id="PTHR47967:SF14">
    <property type="entry name" value="EUKARYOTIC ASPARTYL PROTEASE FAMILY PROTEIN"/>
    <property type="match status" value="1"/>
</dbReference>
<feature type="signal peptide" evidence="4">
    <location>
        <begin position="1"/>
        <end position="20"/>
    </location>
</feature>
<dbReference type="InterPro" id="IPR051708">
    <property type="entry name" value="Plant_Aspart_Prot_A1"/>
</dbReference>
<evidence type="ECO:0000313" key="7">
    <source>
        <dbReference type="Proteomes" id="UP001327560"/>
    </source>
</evidence>
<feature type="domain" description="Peptidase A1" evidence="5">
    <location>
        <begin position="95"/>
        <end position="250"/>
    </location>
</feature>
<proteinExistence type="inferred from homology"/>
<evidence type="ECO:0000256" key="4">
    <source>
        <dbReference type="SAM" id="SignalP"/>
    </source>
</evidence>
<evidence type="ECO:0000259" key="5">
    <source>
        <dbReference type="PROSITE" id="PS51767"/>
    </source>
</evidence>
<keyword evidence="4" id="KW-0732">Signal</keyword>
<dbReference type="InterPro" id="IPR033121">
    <property type="entry name" value="PEPTIDASE_A1"/>
</dbReference>
<evidence type="ECO:0000256" key="1">
    <source>
        <dbReference type="ARBA" id="ARBA00007447"/>
    </source>
</evidence>
<comment type="similarity">
    <text evidence="1">Belongs to the peptidase A1 family.</text>
</comment>
<dbReference type="InterPro" id="IPR032861">
    <property type="entry name" value="TAXi_N"/>
</dbReference>
<evidence type="ECO:0000313" key="6">
    <source>
        <dbReference type="EMBL" id="WOL20321.1"/>
    </source>
</evidence>
<dbReference type="AlphaFoldDB" id="A0AAQ3L8I8"/>
<dbReference type="PROSITE" id="PS51767">
    <property type="entry name" value="PEPTIDASE_A1"/>
    <property type="match status" value="1"/>
</dbReference>
<gene>
    <name evidence="6" type="ORF">Cni_G29125</name>
</gene>
<accession>A0AAQ3L8I8</accession>
<keyword evidence="3" id="KW-0378">Hydrolase</keyword>